<gene>
    <name evidence="2" type="ORF">BME96_06365</name>
</gene>
<dbReference type="KEGG" id="vhl:BME96_06365"/>
<evidence type="ECO:0008006" key="4">
    <source>
        <dbReference type="Google" id="ProtNLM"/>
    </source>
</evidence>
<dbReference type="SUPFAM" id="SSF51395">
    <property type="entry name" value="FMN-linked oxidoreductases"/>
    <property type="match status" value="1"/>
</dbReference>
<feature type="transmembrane region" description="Helical" evidence="1">
    <location>
        <begin position="367"/>
        <end position="385"/>
    </location>
</feature>
<dbReference type="RefSeq" id="WP_071648674.1">
    <property type="nucleotide sequence ID" value="NZ_CP017962.1"/>
</dbReference>
<dbReference type="EMBL" id="CP017962">
    <property type="protein sequence ID" value="APC47817.1"/>
    <property type="molecule type" value="Genomic_DNA"/>
</dbReference>
<feature type="transmembrane region" description="Helical" evidence="1">
    <location>
        <begin position="579"/>
        <end position="602"/>
    </location>
</feature>
<sequence length="612" mass="68556">MPDWSYHPMKRVLLDKMSARKGREFIHHSMNNIASMPGGRQLIGFLGHMKPPDELQKKIGNTVYSSPIGLSGHIDPKLSGVLAFQELGFGFLEIGPIVLKEPAEQEEPIRQNNTIQFSNQQEKVPLKLAMKKLLNYPINVPVVARLDRHVGEREWEVISLQLIPFLDAFILTEEQMDTFVSKQDERLDCAFYIGLHTDEMKTGINHPHIDGVVLDAPCRLNGDYWYEKQHANDSLIQAVKQMKMEHPDWTVITSGGVETPEEGLQLHQVGADLVMLSTGYVNAGPGLPKRIHERIMAEQNNSAPKRIRTSHWSFFFGLAILFGGIIAFFFALTRIILPYDEVFLGLTRAELLQVNPRILAFMSHDRMALAGTMISGGILYIQLARNGIRANMHWAKIAFHSAAIIGFLGILLFIGFGYFDWLHGLYWLILLPVYFLSLKEAKSVNGSPASRHGTNDRAWKLGLYGQLLFVMLGFFISIGGIVISAIGITKVFVDTDLSFICMTPEMLDQINNKLIPVIAHDRAGFGSALVSVGLLVLMLSLWGFRQGASWVWNSIAIGALPAFIAGIGTHLYIGYTDFIHLLPVYFLVLLYVAGLILSYPILKRKPKRNRGV</sequence>
<feature type="transmembrane region" description="Helical" evidence="1">
    <location>
        <begin position="551"/>
        <end position="573"/>
    </location>
</feature>
<feature type="transmembrane region" description="Helical" evidence="1">
    <location>
        <begin position="523"/>
        <end position="544"/>
    </location>
</feature>
<dbReference type="InterPro" id="IPR013785">
    <property type="entry name" value="Aldolase_TIM"/>
</dbReference>
<reference evidence="2 3" key="1">
    <citation type="submission" date="2016-11" db="EMBL/GenBank/DDBJ databases">
        <title>Complete genome sequencing of Virgibacillus halodenitrificans PDB-F2.</title>
        <authorList>
            <person name="Sun Z."/>
            <person name="Zhou Y."/>
            <person name="Li H."/>
        </authorList>
    </citation>
    <scope>NUCLEOTIDE SEQUENCE [LARGE SCALE GENOMIC DNA]</scope>
    <source>
        <strain evidence="2 3">PDB-F2</strain>
    </source>
</reference>
<proteinExistence type="predicted"/>
<dbReference type="Gene3D" id="3.20.20.70">
    <property type="entry name" value="Aldolase class I"/>
    <property type="match status" value="2"/>
</dbReference>
<evidence type="ECO:0000313" key="2">
    <source>
        <dbReference type="EMBL" id="APC47817.1"/>
    </source>
</evidence>
<dbReference type="GeneID" id="71514004"/>
<keyword evidence="1" id="KW-1133">Transmembrane helix</keyword>
<protein>
    <recommendedName>
        <fullName evidence="4">Dihydroorotate dehydrogenase</fullName>
    </recommendedName>
</protein>
<keyword evidence="1" id="KW-0472">Membrane</keyword>
<evidence type="ECO:0000256" key="1">
    <source>
        <dbReference type="SAM" id="Phobius"/>
    </source>
</evidence>
<feature type="transmembrane region" description="Helical" evidence="1">
    <location>
        <begin position="397"/>
        <end position="419"/>
    </location>
</feature>
<evidence type="ECO:0000313" key="3">
    <source>
        <dbReference type="Proteomes" id="UP000182945"/>
    </source>
</evidence>
<name>A0AAC9IZF9_VIRHA</name>
<organism evidence="2 3">
    <name type="scientific">Virgibacillus halodenitrificans</name>
    <name type="common">Bacillus halodenitrificans</name>
    <dbReference type="NCBI Taxonomy" id="1482"/>
    <lineage>
        <taxon>Bacteria</taxon>
        <taxon>Bacillati</taxon>
        <taxon>Bacillota</taxon>
        <taxon>Bacilli</taxon>
        <taxon>Bacillales</taxon>
        <taxon>Bacillaceae</taxon>
        <taxon>Virgibacillus</taxon>
    </lineage>
</organism>
<keyword evidence="1" id="KW-0812">Transmembrane</keyword>
<dbReference type="AlphaFoldDB" id="A0AAC9IZF9"/>
<feature type="transmembrane region" description="Helical" evidence="1">
    <location>
        <begin position="425"/>
        <end position="441"/>
    </location>
</feature>
<feature type="transmembrane region" description="Helical" evidence="1">
    <location>
        <begin position="314"/>
        <end position="337"/>
    </location>
</feature>
<dbReference type="Proteomes" id="UP000182945">
    <property type="component" value="Chromosome"/>
</dbReference>
<accession>A0AAC9IZF9</accession>
<feature type="transmembrane region" description="Helical" evidence="1">
    <location>
        <begin position="461"/>
        <end position="488"/>
    </location>
</feature>